<sequence length="410" mass="44297">MHLASEVSSTTGHYDRNYGNLTAEMLAERTIDGLLAEHPGELVRTGSPHVVCTVLPPHWRSNKTLPMAFKVVALGEVGDGTMVTVRAGNDENYCAELRNATAIMKNQVAKFNDLRFVGRSGRGKGKSFTLTIIVSTQPPQVATYNKAIKVTVDGPREPRSKTRQAGFHHFPFGPRPFHPDPLTGSLPFKLSEATSTSLGPISINCNSAHSTTSPKASPTAGLLTTAESSKSPEEDDISVTASPTPSPQTAPSFSGLPPPTSQNNQQQLFNNALAASLFLNTPLLPPPSQWLYSQLYPSDWNWMNLRHPSLVPSILSPPEDYVSQNPDSSSEKVDVTELEEEAGGPKVKDPDPVEKDDSKKSLEGVNLSVKGRKAVVTLIRQKEDAGGVNKEVAKSGKGNGIRNSDVWRPY</sequence>
<evidence type="ECO:0000313" key="8">
    <source>
        <dbReference type="Proteomes" id="UP000030742"/>
    </source>
</evidence>
<feature type="region of interest" description="Disordered" evidence="5">
    <location>
        <begin position="209"/>
        <end position="264"/>
    </location>
</feature>
<dbReference type="SUPFAM" id="SSF49417">
    <property type="entry name" value="p53-like transcription factors"/>
    <property type="match status" value="1"/>
</dbReference>
<dbReference type="PANTHER" id="PTHR11950:SF48">
    <property type="entry name" value="RUNT RELATED B"/>
    <property type="match status" value="1"/>
</dbReference>
<dbReference type="Proteomes" id="UP000030742">
    <property type="component" value="Unassembled WGS sequence"/>
</dbReference>
<protein>
    <recommendedName>
        <fullName evidence="6">Runt domain-containing protein</fullName>
    </recommendedName>
</protein>
<reference evidence="7 8" key="1">
    <citation type="journal article" date="2013" name="Genome Biol.">
        <title>Draft genome of the mountain pine beetle, Dendroctonus ponderosae Hopkins, a major forest pest.</title>
        <authorList>
            <person name="Keeling C.I."/>
            <person name="Yuen M.M."/>
            <person name="Liao N.Y."/>
            <person name="Docking T.R."/>
            <person name="Chan S.K."/>
            <person name="Taylor G.A."/>
            <person name="Palmquist D.L."/>
            <person name="Jackman S.D."/>
            <person name="Nguyen A."/>
            <person name="Li M."/>
            <person name="Henderson H."/>
            <person name="Janes J.K."/>
            <person name="Zhao Y."/>
            <person name="Pandoh P."/>
            <person name="Moore R."/>
            <person name="Sperling F.A."/>
            <person name="Huber D.P."/>
            <person name="Birol I."/>
            <person name="Jones S.J."/>
            <person name="Bohlmann J."/>
        </authorList>
    </citation>
    <scope>NUCLEOTIDE SEQUENCE</scope>
</reference>
<dbReference type="InterPro" id="IPR012346">
    <property type="entry name" value="p53/RUNT-type_TF_DNA-bd_sf"/>
</dbReference>
<evidence type="ECO:0000313" key="7">
    <source>
        <dbReference type="EMBL" id="ERL85672.1"/>
    </source>
</evidence>
<gene>
    <name evidence="7" type="ORF">D910_03089</name>
</gene>
<dbReference type="EMBL" id="KB631737">
    <property type="protein sequence ID" value="ERL85672.1"/>
    <property type="molecule type" value="Genomic_DNA"/>
</dbReference>
<dbReference type="GO" id="GO:0005634">
    <property type="term" value="C:nucleus"/>
    <property type="evidence" value="ECO:0007669"/>
    <property type="project" value="UniProtKB-SubCell"/>
</dbReference>
<proteinExistence type="predicted"/>
<feature type="compositionally biased region" description="Basic and acidic residues" evidence="5">
    <location>
        <begin position="346"/>
        <end position="362"/>
    </location>
</feature>
<evidence type="ECO:0000256" key="3">
    <source>
        <dbReference type="ARBA" id="ARBA00023163"/>
    </source>
</evidence>
<comment type="subcellular location">
    <subcellularLocation>
        <location evidence="1">Nucleus</location>
    </subcellularLocation>
</comment>
<accession>U4TXX9</accession>
<evidence type="ECO:0000256" key="2">
    <source>
        <dbReference type="ARBA" id="ARBA00023015"/>
    </source>
</evidence>
<evidence type="ECO:0000256" key="4">
    <source>
        <dbReference type="ARBA" id="ARBA00023242"/>
    </source>
</evidence>
<dbReference type="InterPro" id="IPR013524">
    <property type="entry name" value="Runt_dom"/>
</dbReference>
<dbReference type="Pfam" id="PF00853">
    <property type="entry name" value="Runt"/>
    <property type="match status" value="1"/>
</dbReference>
<organism evidence="7 8">
    <name type="scientific">Dendroctonus ponderosae</name>
    <name type="common">Mountain pine beetle</name>
    <dbReference type="NCBI Taxonomy" id="77166"/>
    <lineage>
        <taxon>Eukaryota</taxon>
        <taxon>Metazoa</taxon>
        <taxon>Ecdysozoa</taxon>
        <taxon>Arthropoda</taxon>
        <taxon>Hexapoda</taxon>
        <taxon>Insecta</taxon>
        <taxon>Pterygota</taxon>
        <taxon>Neoptera</taxon>
        <taxon>Endopterygota</taxon>
        <taxon>Coleoptera</taxon>
        <taxon>Polyphaga</taxon>
        <taxon>Cucujiformia</taxon>
        <taxon>Curculionidae</taxon>
        <taxon>Scolytinae</taxon>
        <taxon>Dendroctonus</taxon>
    </lineage>
</organism>
<evidence type="ECO:0000259" key="6">
    <source>
        <dbReference type="PROSITE" id="PS51062"/>
    </source>
</evidence>
<dbReference type="PRINTS" id="PR00967">
    <property type="entry name" value="ONCOGENEAML1"/>
</dbReference>
<dbReference type="InterPro" id="IPR000040">
    <property type="entry name" value="AML1_Runt"/>
</dbReference>
<evidence type="ECO:0000256" key="5">
    <source>
        <dbReference type="SAM" id="MobiDB-lite"/>
    </source>
</evidence>
<dbReference type="GO" id="GO:0000978">
    <property type="term" value="F:RNA polymerase II cis-regulatory region sequence-specific DNA binding"/>
    <property type="evidence" value="ECO:0007669"/>
    <property type="project" value="TreeGrafter"/>
</dbReference>
<feature type="region of interest" description="Disordered" evidence="5">
    <location>
        <begin position="317"/>
        <end position="364"/>
    </location>
</feature>
<feature type="domain" description="Runt" evidence="6">
    <location>
        <begin position="30"/>
        <end position="160"/>
    </location>
</feature>
<feature type="region of interest" description="Disordered" evidence="5">
    <location>
        <begin position="154"/>
        <end position="184"/>
    </location>
</feature>
<feature type="compositionally biased region" description="Low complexity" evidence="5">
    <location>
        <begin position="238"/>
        <end position="252"/>
    </location>
</feature>
<dbReference type="GO" id="GO:0005524">
    <property type="term" value="F:ATP binding"/>
    <property type="evidence" value="ECO:0007669"/>
    <property type="project" value="InterPro"/>
</dbReference>
<feature type="region of interest" description="Disordered" evidence="5">
    <location>
        <begin position="384"/>
        <end position="410"/>
    </location>
</feature>
<dbReference type="GO" id="GO:0000981">
    <property type="term" value="F:DNA-binding transcription factor activity, RNA polymerase II-specific"/>
    <property type="evidence" value="ECO:0007669"/>
    <property type="project" value="TreeGrafter"/>
</dbReference>
<evidence type="ECO:0000256" key="1">
    <source>
        <dbReference type="ARBA" id="ARBA00004123"/>
    </source>
</evidence>
<name>U4TXX9_DENPD</name>
<dbReference type="FunFam" id="2.60.40.720:FF:000001">
    <property type="entry name" value="Runt-related transcription factor"/>
    <property type="match status" value="1"/>
</dbReference>
<keyword evidence="2" id="KW-0805">Transcription regulation</keyword>
<dbReference type="InterPro" id="IPR008967">
    <property type="entry name" value="p53-like_TF_DNA-bd_sf"/>
</dbReference>
<keyword evidence="3" id="KW-0804">Transcription</keyword>
<dbReference type="AlphaFoldDB" id="U4TXX9"/>
<dbReference type="Gene3D" id="2.60.40.720">
    <property type="match status" value="1"/>
</dbReference>
<keyword evidence="4" id="KW-0539">Nucleus</keyword>
<dbReference type="PROSITE" id="PS51062">
    <property type="entry name" value="RUNT"/>
    <property type="match status" value="1"/>
</dbReference>
<dbReference type="PANTHER" id="PTHR11950">
    <property type="entry name" value="RUNT RELATED"/>
    <property type="match status" value="1"/>
</dbReference>
<dbReference type="GO" id="GO:0001709">
    <property type="term" value="P:cell fate determination"/>
    <property type="evidence" value="ECO:0007669"/>
    <property type="project" value="UniProtKB-ARBA"/>
</dbReference>
<dbReference type="OrthoDB" id="10029800at2759"/>